<dbReference type="Proteomes" id="UP000254834">
    <property type="component" value="Chromosome"/>
</dbReference>
<evidence type="ECO:0000313" key="3">
    <source>
        <dbReference type="Proteomes" id="UP000254834"/>
    </source>
</evidence>
<dbReference type="Pfam" id="PF04977">
    <property type="entry name" value="DivIC"/>
    <property type="match status" value="1"/>
</dbReference>
<dbReference type="RefSeq" id="WP_115586004.1">
    <property type="nucleotide sequence ID" value="NZ_CP025544.1"/>
</dbReference>
<organism evidence="2 3">
    <name type="scientific">Candidatus Chromulinivorax destructor</name>
    <dbReference type="NCBI Taxonomy" id="2066483"/>
    <lineage>
        <taxon>Bacteria</taxon>
        <taxon>Candidatus Babelota</taxon>
        <taxon>Candidatus Babeliae</taxon>
        <taxon>Candidatus Babeliales</taxon>
        <taxon>Candidatus Chromulinivoraceae</taxon>
        <taxon>Candidatus Chromulinivorax</taxon>
    </lineage>
</organism>
<sequence>MRYFWSRSIILLLSLEAVAFIANYNFGSSGLQALQQLKASKKLLQDEIATLQNENSFLQEQIDEWSAGLFLQEKFAREKLQMQKKDEKIYLRYILK</sequence>
<name>A0A345ZCH2_9BACT</name>
<dbReference type="KEGG" id="cdes:C0J27_04625"/>
<keyword evidence="1" id="KW-0175">Coiled coil</keyword>
<dbReference type="EMBL" id="CP025544">
    <property type="protein sequence ID" value="AXK60989.1"/>
    <property type="molecule type" value="Genomic_DNA"/>
</dbReference>
<proteinExistence type="predicted"/>
<dbReference type="AlphaFoldDB" id="A0A345ZCH2"/>
<dbReference type="InterPro" id="IPR007060">
    <property type="entry name" value="FtsL/DivIC"/>
</dbReference>
<accession>A0A345ZCH2</accession>
<protein>
    <recommendedName>
        <fullName evidence="4">Septum formation initiator family protein</fullName>
    </recommendedName>
</protein>
<evidence type="ECO:0000256" key="1">
    <source>
        <dbReference type="SAM" id="Coils"/>
    </source>
</evidence>
<gene>
    <name evidence="2" type="ORF">C0J27_04625</name>
</gene>
<keyword evidence="3" id="KW-1185">Reference proteome</keyword>
<feature type="coiled-coil region" evidence="1">
    <location>
        <begin position="34"/>
        <end position="68"/>
    </location>
</feature>
<reference evidence="2 3" key="1">
    <citation type="submission" date="2017-12" db="EMBL/GenBank/DDBJ databases">
        <title>Chromulinavorax destructans is a abundant pathogen of dominant heterotrophic picoflagllates.</title>
        <authorList>
            <person name="Deeg C.M."/>
            <person name="Zimmer M."/>
            <person name="Suttle C.A."/>
        </authorList>
    </citation>
    <scope>NUCLEOTIDE SEQUENCE [LARGE SCALE GENOMIC DNA]</scope>
    <source>
        <strain evidence="2 3">SeV1</strain>
    </source>
</reference>
<evidence type="ECO:0008006" key="4">
    <source>
        <dbReference type="Google" id="ProtNLM"/>
    </source>
</evidence>
<evidence type="ECO:0000313" key="2">
    <source>
        <dbReference type="EMBL" id="AXK60989.1"/>
    </source>
</evidence>